<keyword evidence="2" id="KW-1185">Reference proteome</keyword>
<protein>
    <submittedName>
        <fullName evidence="1">Uncharacterized protein</fullName>
    </submittedName>
</protein>
<name>A0ABS8THH4_DATST</name>
<accession>A0ABS8THH4</accession>
<evidence type="ECO:0000313" key="1">
    <source>
        <dbReference type="EMBL" id="MCD7470004.1"/>
    </source>
</evidence>
<reference evidence="1 2" key="1">
    <citation type="journal article" date="2021" name="BMC Genomics">
        <title>Datura genome reveals duplications of psychoactive alkaloid biosynthetic genes and high mutation rate following tissue culture.</title>
        <authorList>
            <person name="Rajewski A."/>
            <person name="Carter-House D."/>
            <person name="Stajich J."/>
            <person name="Litt A."/>
        </authorList>
    </citation>
    <scope>NUCLEOTIDE SEQUENCE [LARGE SCALE GENOMIC DNA]</scope>
    <source>
        <strain evidence="1">AR-01</strain>
    </source>
</reference>
<dbReference type="EMBL" id="JACEIK010001517">
    <property type="protein sequence ID" value="MCD7470004.1"/>
    <property type="molecule type" value="Genomic_DNA"/>
</dbReference>
<organism evidence="1 2">
    <name type="scientific">Datura stramonium</name>
    <name type="common">Jimsonweed</name>
    <name type="synonym">Common thornapple</name>
    <dbReference type="NCBI Taxonomy" id="4076"/>
    <lineage>
        <taxon>Eukaryota</taxon>
        <taxon>Viridiplantae</taxon>
        <taxon>Streptophyta</taxon>
        <taxon>Embryophyta</taxon>
        <taxon>Tracheophyta</taxon>
        <taxon>Spermatophyta</taxon>
        <taxon>Magnoliopsida</taxon>
        <taxon>eudicotyledons</taxon>
        <taxon>Gunneridae</taxon>
        <taxon>Pentapetalae</taxon>
        <taxon>asterids</taxon>
        <taxon>lamiids</taxon>
        <taxon>Solanales</taxon>
        <taxon>Solanaceae</taxon>
        <taxon>Solanoideae</taxon>
        <taxon>Datureae</taxon>
        <taxon>Datura</taxon>
    </lineage>
</organism>
<dbReference type="Proteomes" id="UP000823775">
    <property type="component" value="Unassembled WGS sequence"/>
</dbReference>
<feature type="non-terminal residue" evidence="1">
    <location>
        <position position="1"/>
    </location>
</feature>
<gene>
    <name evidence="1" type="ORF">HAX54_009510</name>
</gene>
<comment type="caution">
    <text evidence="1">The sequence shown here is derived from an EMBL/GenBank/DDBJ whole genome shotgun (WGS) entry which is preliminary data.</text>
</comment>
<proteinExistence type="predicted"/>
<sequence>VYKEESSFRRTDRLLVHTLHFGFCAPTLHPLSDGPFLEKTVHPLHRTLGFKFCLSQVCPSINGLIFRKMIRPSNCTVKTPLAWFLKFVVGNRQ</sequence>
<evidence type="ECO:0000313" key="2">
    <source>
        <dbReference type="Proteomes" id="UP000823775"/>
    </source>
</evidence>